<name>A0A2K8P7D2_STRLA</name>
<dbReference type="KEGG" id="slx:SLAV_00550"/>
<keyword evidence="3" id="KW-1185">Reference proteome</keyword>
<accession>A0A2K8P7D2</accession>
<evidence type="ECO:0000313" key="2">
    <source>
        <dbReference type="EMBL" id="ATZ29531.1"/>
    </source>
</evidence>
<sequence length="229" mass="25020">MLTLSLATILEEAASDKNKHLEGNVKDIQELLKPENLAALQEVAKVFAFLAFHPVADTAVADYVRSGTLADDSGPDVLALFTLDEPAPTPVAVDDRSFSSWLHLGKGVHPAYQMVRTLFEGTYVPPLPGVLFFHHDWASHAGAVYVPLNTATEQHEVRVLLRKVFALAAHEANPTDAKGALDRLCVALLKERIEYDKTRGTSMQEWLITSFRLVAEHSGDIVSVVGLAL</sequence>
<dbReference type="Proteomes" id="UP000231791">
    <property type="component" value="Chromosome"/>
</dbReference>
<dbReference type="KEGG" id="slx:SLAV_38840"/>
<reference evidence="1 3" key="1">
    <citation type="submission" date="2017-11" db="EMBL/GenBank/DDBJ databases">
        <title>Complete genome sequence of Streptomyces lavendulae subsp. lavendulae CCM 3239 (formerly 'Streptomyces aureofaciens CCM 3239'), the producer of the angucycline-type antibiotic auricin.</title>
        <authorList>
            <person name="Busche T."/>
            <person name="Novakova R."/>
            <person name="Al'Dilaimi A."/>
            <person name="Homerova D."/>
            <person name="Feckova L."/>
            <person name="Rezuchova B."/>
            <person name="Mingyar E."/>
            <person name="Csolleiova D."/>
            <person name="Bekeova C."/>
            <person name="Winkler A."/>
            <person name="Sevcikova B."/>
            <person name="Kalinowski J."/>
            <person name="Kormanec J."/>
            <person name="Ruckert C."/>
        </authorList>
    </citation>
    <scope>NUCLEOTIDE SEQUENCE [LARGE SCALE GENOMIC DNA]</scope>
    <source>
        <strain evidence="1 3">CCM 3239</strain>
    </source>
</reference>
<dbReference type="OrthoDB" id="5182713at2"/>
<dbReference type="EMBL" id="CP024985">
    <property type="protein sequence ID" value="ATZ22040.1"/>
    <property type="molecule type" value="Genomic_DNA"/>
</dbReference>
<dbReference type="RefSeq" id="WP_158740940.1">
    <property type="nucleotide sequence ID" value="NZ_CP024985.1"/>
</dbReference>
<evidence type="ECO:0000313" key="3">
    <source>
        <dbReference type="Proteomes" id="UP000231791"/>
    </source>
</evidence>
<dbReference type="EMBL" id="CP024985">
    <property type="protein sequence ID" value="ATZ29531.1"/>
    <property type="molecule type" value="Genomic_DNA"/>
</dbReference>
<gene>
    <name evidence="1" type="ORF">SLAV_00550</name>
    <name evidence="2" type="ORF">SLAV_38840</name>
</gene>
<proteinExistence type="predicted"/>
<dbReference type="GeneID" id="49388705"/>
<protein>
    <submittedName>
        <fullName evidence="1">Uncharacterized protein</fullName>
    </submittedName>
</protein>
<evidence type="ECO:0000313" key="1">
    <source>
        <dbReference type="EMBL" id="ATZ22040.1"/>
    </source>
</evidence>
<dbReference type="AlphaFoldDB" id="A0A2K8P7D2"/>
<organism evidence="1 3">
    <name type="scientific">Streptomyces lavendulae subsp. lavendulae</name>
    <dbReference type="NCBI Taxonomy" id="58340"/>
    <lineage>
        <taxon>Bacteria</taxon>
        <taxon>Bacillati</taxon>
        <taxon>Actinomycetota</taxon>
        <taxon>Actinomycetes</taxon>
        <taxon>Kitasatosporales</taxon>
        <taxon>Streptomycetaceae</taxon>
        <taxon>Streptomyces</taxon>
    </lineage>
</organism>